<accession>A0A0J6CJ18</accession>
<proteinExistence type="predicted"/>
<evidence type="ECO:0000313" key="1">
    <source>
        <dbReference type="EMBL" id="KMM33173.1"/>
    </source>
</evidence>
<evidence type="ECO:0000313" key="2">
    <source>
        <dbReference type="Proteomes" id="UP000036166"/>
    </source>
</evidence>
<reference evidence="1 2" key="1">
    <citation type="submission" date="2015-06" db="EMBL/GenBank/DDBJ databases">
        <title>Draft Genome Sequence of Parabacteroides goldsteinii with Putative Novel Metallo-Beta-Lactamases Isolated from a Blood Culture from a Human Patient.</title>
        <authorList>
            <person name="Krogh T.J."/>
            <person name="Agergaard C.N."/>
            <person name="Moller-Jensen J."/>
            <person name="Justesen U.S."/>
        </authorList>
    </citation>
    <scope>NUCLEOTIDE SEQUENCE [LARGE SCALE GENOMIC DNA]</scope>
    <source>
        <strain evidence="1 2">910340</strain>
    </source>
</reference>
<gene>
    <name evidence="1" type="ORF">ACM15_13670</name>
</gene>
<dbReference type="AlphaFoldDB" id="A0A0J6CJ18"/>
<protein>
    <submittedName>
        <fullName evidence="1">Uncharacterized protein</fullName>
    </submittedName>
</protein>
<dbReference type="PATRIC" id="fig|328812.4.peg.3553"/>
<comment type="caution">
    <text evidence="1">The sequence shown here is derived from an EMBL/GenBank/DDBJ whole genome shotgun (WGS) entry which is preliminary data.</text>
</comment>
<name>A0A0J6CJ18_9BACT</name>
<dbReference type="Proteomes" id="UP000036166">
    <property type="component" value="Unassembled WGS sequence"/>
</dbReference>
<organism evidence="1 2">
    <name type="scientific">Parabacteroides goldsteinii</name>
    <dbReference type="NCBI Taxonomy" id="328812"/>
    <lineage>
        <taxon>Bacteria</taxon>
        <taxon>Pseudomonadati</taxon>
        <taxon>Bacteroidota</taxon>
        <taxon>Bacteroidia</taxon>
        <taxon>Bacteroidales</taxon>
        <taxon>Tannerellaceae</taxon>
        <taxon>Parabacteroides</taxon>
    </lineage>
</organism>
<sequence length="76" mass="9009">MTKEMNKDLFYKSLFLTFAKSKVFIMTTKKQTREEVLAKFHAAKNKKQECLAELEMTMKETYEKRTGKKADNFFAL</sequence>
<dbReference type="RefSeq" id="WP_046147032.1">
    <property type="nucleotide sequence ID" value="NZ_AP031410.1"/>
</dbReference>
<dbReference type="EMBL" id="LFJV01000042">
    <property type="protein sequence ID" value="KMM33173.1"/>
    <property type="molecule type" value="Genomic_DNA"/>
</dbReference>